<feature type="transmembrane region" description="Helical" evidence="1">
    <location>
        <begin position="80"/>
        <end position="109"/>
    </location>
</feature>
<dbReference type="Pfam" id="PF22564">
    <property type="entry name" value="HAAS"/>
    <property type="match status" value="1"/>
</dbReference>
<keyword evidence="1" id="KW-1133">Transmembrane helix</keyword>
<evidence type="ECO:0000256" key="1">
    <source>
        <dbReference type="SAM" id="Phobius"/>
    </source>
</evidence>
<feature type="transmembrane region" description="Helical" evidence="1">
    <location>
        <begin position="115"/>
        <end position="141"/>
    </location>
</feature>
<reference evidence="2" key="1">
    <citation type="submission" date="2020-09" db="EMBL/GenBank/DDBJ databases">
        <title>Bacillus faecalis sp. nov., a moderately halophilic bacterium isolated from cow faeces.</title>
        <authorList>
            <person name="Jiang L."/>
            <person name="Lee J."/>
        </authorList>
    </citation>
    <scope>NUCLEOTIDE SEQUENCE</scope>
    <source>
        <strain evidence="2">AGMB 02131</strain>
    </source>
</reference>
<dbReference type="Proteomes" id="UP000602076">
    <property type="component" value="Unassembled WGS sequence"/>
</dbReference>
<evidence type="ECO:0000313" key="2">
    <source>
        <dbReference type="EMBL" id="MBD3110110.1"/>
    </source>
</evidence>
<keyword evidence="1" id="KW-0472">Membrane</keyword>
<gene>
    <name evidence="2" type="ORF">IEO70_17395</name>
</gene>
<name>A0A927D210_9BACI</name>
<protein>
    <submittedName>
        <fullName evidence="2">DUF1700 domain-containing protein</fullName>
    </submittedName>
</protein>
<dbReference type="EMBL" id="JACXSI010000055">
    <property type="protein sequence ID" value="MBD3110110.1"/>
    <property type="molecule type" value="Genomic_DNA"/>
</dbReference>
<organism evidence="2 3">
    <name type="scientific">Peribacillus faecalis</name>
    <dbReference type="NCBI Taxonomy" id="2772559"/>
    <lineage>
        <taxon>Bacteria</taxon>
        <taxon>Bacillati</taxon>
        <taxon>Bacillota</taxon>
        <taxon>Bacilli</taxon>
        <taxon>Bacillales</taxon>
        <taxon>Bacillaceae</taxon>
        <taxon>Peribacillus</taxon>
    </lineage>
</organism>
<dbReference type="RefSeq" id="WP_190999639.1">
    <property type="nucleotide sequence ID" value="NZ_JACXSI010000055.1"/>
</dbReference>
<keyword evidence="3" id="KW-1185">Reference proteome</keyword>
<accession>A0A927D210</accession>
<feature type="transmembrane region" description="Helical" evidence="1">
    <location>
        <begin position="148"/>
        <end position="170"/>
    </location>
</feature>
<proteinExistence type="predicted"/>
<comment type="caution">
    <text evidence="2">The sequence shown here is derived from an EMBL/GenBank/DDBJ whole genome shotgun (WGS) entry which is preliminary data.</text>
</comment>
<dbReference type="AlphaFoldDB" id="A0A927D210"/>
<sequence length="199" mass="21561">MTKETYLKQLRHKLRKLPEEEIESAIEYYTEYFDEAGEENTQSVINELGSPASVASKILADFAVKDLSNHPNSAKKSLSAVWLIVLAIFASPIAIPLLIGVCALIFGLFVTGAALIFSFFAFIFSLVIGGIISIIGGFAVITQDIPSAIFFIGIGLTIGGVGLLLFPPLLSIGKKASIALVKLLKKLFDKLTKKQKEEL</sequence>
<evidence type="ECO:0000313" key="3">
    <source>
        <dbReference type="Proteomes" id="UP000602076"/>
    </source>
</evidence>
<keyword evidence="1" id="KW-0812">Transmembrane</keyword>